<reference evidence="3" key="1">
    <citation type="submission" date="2017-02" db="UniProtKB">
        <authorList>
            <consortium name="WormBaseParasite"/>
        </authorList>
    </citation>
    <scope>IDENTIFICATION</scope>
</reference>
<organism evidence="2 3">
    <name type="scientific">Ascaris lumbricoides</name>
    <name type="common">Giant roundworm</name>
    <dbReference type="NCBI Taxonomy" id="6252"/>
    <lineage>
        <taxon>Eukaryota</taxon>
        <taxon>Metazoa</taxon>
        <taxon>Ecdysozoa</taxon>
        <taxon>Nematoda</taxon>
        <taxon>Chromadorea</taxon>
        <taxon>Rhabditida</taxon>
        <taxon>Spirurina</taxon>
        <taxon>Ascaridomorpha</taxon>
        <taxon>Ascaridoidea</taxon>
        <taxon>Ascarididae</taxon>
        <taxon>Ascaris</taxon>
    </lineage>
</organism>
<feature type="transmembrane region" description="Helical" evidence="1">
    <location>
        <begin position="82"/>
        <end position="105"/>
    </location>
</feature>
<accession>A0A0M3HSU9</accession>
<keyword evidence="1" id="KW-1133">Transmembrane helix</keyword>
<keyword evidence="1" id="KW-0472">Membrane</keyword>
<dbReference type="WBParaSite" id="ALUE_0000561101-mRNA-1">
    <property type="protein sequence ID" value="ALUE_0000561101-mRNA-1"/>
    <property type="gene ID" value="ALUE_0000561101"/>
</dbReference>
<evidence type="ECO:0000313" key="2">
    <source>
        <dbReference type="Proteomes" id="UP000036681"/>
    </source>
</evidence>
<evidence type="ECO:0000256" key="1">
    <source>
        <dbReference type="SAM" id="Phobius"/>
    </source>
</evidence>
<proteinExistence type="predicted"/>
<name>A0A0M3HSU9_ASCLU</name>
<dbReference type="Proteomes" id="UP000036681">
    <property type="component" value="Unplaced"/>
</dbReference>
<keyword evidence="1" id="KW-0812">Transmembrane</keyword>
<sequence>MFSFFFDSEGNTEEAADRLVFFDAVNASSEYIIDTSRRHLQPKVCAQASCDRRNRSECSQPDFKKFSLESMHVLMPYSSSSLISPILTFLAYIVHLILLPMQIYIHFLRIPSVRVINFTHLIRSLA</sequence>
<keyword evidence="2" id="KW-1185">Reference proteome</keyword>
<protein>
    <submittedName>
        <fullName evidence="3">Transmembrane protein</fullName>
    </submittedName>
</protein>
<evidence type="ECO:0000313" key="3">
    <source>
        <dbReference type="WBParaSite" id="ALUE_0000561101-mRNA-1"/>
    </source>
</evidence>
<dbReference type="AlphaFoldDB" id="A0A0M3HSU9"/>